<dbReference type="SUPFAM" id="SSF53474">
    <property type="entry name" value="alpha/beta-Hydrolases"/>
    <property type="match status" value="1"/>
</dbReference>
<gene>
    <name evidence="1" type="ORF">V6W77_07780</name>
</gene>
<sequence length="82" mass="9342">MYVDRIAGIEDLLTQPLLVVAGDAAGSRWQSDLIFERAKSVKDKEFMLIKGATHMTMYDNLDHINQALDKAVPFFHKHLQVK</sequence>
<dbReference type="PANTHER" id="PTHR47751">
    <property type="entry name" value="SUPERFAMILY HYDROLASE, PUTATIVE (AFU_ORTHOLOGUE AFUA_2G16580)-RELATED"/>
    <property type="match status" value="1"/>
</dbReference>
<accession>A0ABU7ZFE0</accession>
<dbReference type="InterPro" id="IPR029058">
    <property type="entry name" value="AB_hydrolase_fold"/>
</dbReference>
<dbReference type="InterPro" id="IPR051411">
    <property type="entry name" value="Polyketide_trans_af380"/>
</dbReference>
<evidence type="ECO:0000313" key="2">
    <source>
        <dbReference type="Proteomes" id="UP001432017"/>
    </source>
</evidence>
<evidence type="ECO:0000313" key="1">
    <source>
        <dbReference type="EMBL" id="MEG9476175.1"/>
    </source>
</evidence>
<name>A0ABU7ZFE0_9PAST</name>
<dbReference type="RefSeq" id="WP_334254297.1">
    <property type="nucleotide sequence ID" value="NZ_JBAJJM010000010.1"/>
</dbReference>
<comment type="caution">
    <text evidence="1">The sequence shown here is derived from an EMBL/GenBank/DDBJ whole genome shotgun (WGS) entry which is preliminary data.</text>
</comment>
<dbReference type="GO" id="GO:0016787">
    <property type="term" value="F:hydrolase activity"/>
    <property type="evidence" value="ECO:0007669"/>
    <property type="project" value="UniProtKB-KW"/>
</dbReference>
<keyword evidence="2" id="KW-1185">Reference proteome</keyword>
<keyword evidence="1" id="KW-0378">Hydrolase</keyword>
<dbReference type="Proteomes" id="UP001432017">
    <property type="component" value="Unassembled WGS sequence"/>
</dbReference>
<dbReference type="Gene3D" id="3.40.50.1820">
    <property type="entry name" value="alpha/beta hydrolase"/>
    <property type="match status" value="1"/>
</dbReference>
<reference evidence="1" key="1">
    <citation type="submission" date="2023-12" db="EMBL/GenBank/DDBJ databases">
        <title>Mannheima indologenes sp. nov. proposed for Clade V organisms of Mannheimia.</title>
        <authorList>
            <person name="Christensen H."/>
        </authorList>
    </citation>
    <scope>NUCLEOTIDE SEQUENCE</scope>
    <source>
        <strain evidence="1">M14.4</strain>
    </source>
</reference>
<dbReference type="PANTHER" id="PTHR47751:SF1">
    <property type="entry name" value="SUPERFAMILY HYDROLASE, PUTATIVE (AFU_ORTHOLOGUE AFUA_2G16580)-RELATED"/>
    <property type="match status" value="1"/>
</dbReference>
<dbReference type="EMBL" id="JBAJJM010000010">
    <property type="protein sequence ID" value="MEG9476175.1"/>
    <property type="molecule type" value="Genomic_DNA"/>
</dbReference>
<organism evidence="1 2">
    <name type="scientific">Mannheimia indoligenes</name>
    <dbReference type="NCBI Taxonomy" id="3103145"/>
    <lineage>
        <taxon>Bacteria</taxon>
        <taxon>Pseudomonadati</taxon>
        <taxon>Pseudomonadota</taxon>
        <taxon>Gammaproteobacteria</taxon>
        <taxon>Pasteurellales</taxon>
        <taxon>Pasteurellaceae</taxon>
        <taxon>Mannheimia</taxon>
    </lineage>
</organism>
<protein>
    <submittedName>
        <fullName evidence="1">Alpha/beta hydrolase</fullName>
    </submittedName>
</protein>
<proteinExistence type="predicted"/>